<accession>A0A835D1G6</accession>
<evidence type="ECO:0000256" key="1">
    <source>
        <dbReference type="SAM" id="Phobius"/>
    </source>
</evidence>
<reference evidence="3 4" key="1">
    <citation type="submission" date="2020-04" db="EMBL/GenBank/DDBJ databases">
        <title>Plant Genome Project.</title>
        <authorList>
            <person name="Zhang R.-G."/>
        </authorList>
    </citation>
    <scope>NUCLEOTIDE SEQUENCE [LARGE SCALE GENOMIC DNA]</scope>
    <source>
        <strain evidence="3">YNK0</strain>
        <tissue evidence="3">Leaf</tissue>
    </source>
</reference>
<proteinExistence type="predicted"/>
<keyword evidence="1" id="KW-1133">Transmembrane helix</keyword>
<evidence type="ECO:0000313" key="3">
    <source>
        <dbReference type="EMBL" id="KAF8380407.1"/>
    </source>
</evidence>
<keyword evidence="4" id="KW-1185">Reference proteome</keyword>
<keyword evidence="1" id="KW-0472">Membrane</keyword>
<feature type="transmembrane region" description="Helical" evidence="1">
    <location>
        <begin position="101"/>
        <end position="120"/>
    </location>
</feature>
<dbReference type="Proteomes" id="UP000655225">
    <property type="component" value="Unassembled WGS sequence"/>
</dbReference>
<dbReference type="Pfam" id="PF09335">
    <property type="entry name" value="VTT_dom"/>
    <property type="match status" value="1"/>
</dbReference>
<feature type="transmembrane region" description="Helical" evidence="1">
    <location>
        <begin position="260"/>
        <end position="281"/>
    </location>
</feature>
<feature type="domain" description="VTT" evidence="2">
    <location>
        <begin position="120"/>
        <end position="240"/>
    </location>
</feature>
<dbReference type="EMBL" id="JABCRI010000021">
    <property type="protein sequence ID" value="KAF8380407.1"/>
    <property type="molecule type" value="Genomic_DNA"/>
</dbReference>
<feature type="transmembrane region" description="Helical" evidence="1">
    <location>
        <begin position="220"/>
        <end position="240"/>
    </location>
</feature>
<feature type="transmembrane region" description="Helical" evidence="1">
    <location>
        <begin position="55"/>
        <end position="80"/>
    </location>
</feature>
<dbReference type="InterPro" id="IPR032816">
    <property type="entry name" value="VTT_dom"/>
</dbReference>
<gene>
    <name evidence="3" type="ORF">HHK36_027893</name>
</gene>
<comment type="caution">
    <text evidence="3">The sequence shown here is derived from an EMBL/GenBank/DDBJ whole genome shotgun (WGS) entry which is preliminary data.</text>
</comment>
<name>A0A835D1G6_TETSI</name>
<dbReference type="PANTHER" id="PTHR46431">
    <property type="entry name" value="EXPRESSED PROTEIN"/>
    <property type="match status" value="1"/>
</dbReference>
<dbReference type="PANTHER" id="PTHR46431:SF7">
    <property type="entry name" value="SNARE ASSOCIATED GOLGI PROTEIN FAMILY"/>
    <property type="match status" value="1"/>
</dbReference>
<evidence type="ECO:0000313" key="4">
    <source>
        <dbReference type="Proteomes" id="UP000655225"/>
    </source>
</evidence>
<dbReference type="OMA" id="NWVRNTF"/>
<sequence length="294" mass="32665">MGTGLFDNMNADDSVVKLEMGDGNGDYVRLGQSNDRGNCDPGRIELAPPRNGRSLWWWVKAFLLCICMGALAVVFLKWVVPFFLDKEVIPIINWEMETFSTPVLAVVIFTSVALFPSIFLPSTPSMWVAGMTFGYGFGFLLIIAGVAVGVSLPYFIGSLFHHKIQRWLEKYPNEAAIIKLAGEGNWFHQFRAVTLIRISPFPYAIFNYAVVATNVEYGPYLLGSLLGVVPEIFVAIYSGILLRTLADATQERHSLSTPQVIFNVVGFGATVGATVIITMYAKRRLKELQEEEVH</sequence>
<dbReference type="AlphaFoldDB" id="A0A835D1G6"/>
<keyword evidence="1" id="KW-0812">Transmembrane</keyword>
<organism evidence="3 4">
    <name type="scientific">Tetracentron sinense</name>
    <name type="common">Spur-leaf</name>
    <dbReference type="NCBI Taxonomy" id="13715"/>
    <lineage>
        <taxon>Eukaryota</taxon>
        <taxon>Viridiplantae</taxon>
        <taxon>Streptophyta</taxon>
        <taxon>Embryophyta</taxon>
        <taxon>Tracheophyta</taxon>
        <taxon>Spermatophyta</taxon>
        <taxon>Magnoliopsida</taxon>
        <taxon>Trochodendrales</taxon>
        <taxon>Trochodendraceae</taxon>
        <taxon>Tetracentron</taxon>
    </lineage>
</organism>
<dbReference type="OrthoDB" id="202840at2759"/>
<feature type="transmembrane region" description="Helical" evidence="1">
    <location>
        <begin position="132"/>
        <end position="156"/>
    </location>
</feature>
<protein>
    <recommendedName>
        <fullName evidence="2">VTT domain-containing protein</fullName>
    </recommendedName>
</protein>
<evidence type="ECO:0000259" key="2">
    <source>
        <dbReference type="Pfam" id="PF09335"/>
    </source>
</evidence>